<gene>
    <name evidence="2" type="ORF">JCM31447_12520</name>
</gene>
<dbReference type="AlphaFoldDB" id="A0A4P2VMT4"/>
<dbReference type="KEGG" id="sbf:JCM31447_12520"/>
<accession>A0A4P2VMT4</accession>
<dbReference type="Proteomes" id="UP000291236">
    <property type="component" value="Chromosome"/>
</dbReference>
<feature type="chain" id="PRO_5020900972" evidence="1">
    <location>
        <begin position="29"/>
        <end position="346"/>
    </location>
</feature>
<dbReference type="EMBL" id="AP019368">
    <property type="protein sequence ID" value="BBH52809.1"/>
    <property type="molecule type" value="Genomic_DNA"/>
</dbReference>
<dbReference type="RefSeq" id="WP_130607601.1">
    <property type="nucleotide sequence ID" value="NZ_AP019368.1"/>
</dbReference>
<evidence type="ECO:0000313" key="2">
    <source>
        <dbReference type="EMBL" id="BBH52809.1"/>
    </source>
</evidence>
<evidence type="ECO:0000256" key="1">
    <source>
        <dbReference type="SAM" id="SignalP"/>
    </source>
</evidence>
<name>A0A4P2VMT4_FLUSA</name>
<reference evidence="2 3" key="1">
    <citation type="submission" date="2018-12" db="EMBL/GenBank/DDBJ databases">
        <title>Rubrispira sanarue gen. nov., sp., nov., a member of the order Silvanigrellales, isolated from a brackish lake in Hamamatsu Japan.</title>
        <authorList>
            <person name="Maejima Y."/>
            <person name="Iino T."/>
            <person name="Muraguchi Y."/>
            <person name="Fukuda K."/>
            <person name="Nojiri H."/>
            <person name="Ohkuma M."/>
            <person name="Moriuchi R."/>
            <person name="Dohra H."/>
            <person name="Kimbara K."/>
            <person name="Shintani M."/>
        </authorList>
    </citation>
    <scope>NUCLEOTIDE SEQUENCE [LARGE SCALE GENOMIC DNA]</scope>
    <source>
        <strain evidence="2 3">RF1110005</strain>
    </source>
</reference>
<keyword evidence="3" id="KW-1185">Reference proteome</keyword>
<feature type="signal peptide" evidence="1">
    <location>
        <begin position="1"/>
        <end position="28"/>
    </location>
</feature>
<organism evidence="2 3">
    <name type="scientific">Fluviispira sanaruensis</name>
    <dbReference type="NCBI Taxonomy" id="2493639"/>
    <lineage>
        <taxon>Bacteria</taxon>
        <taxon>Pseudomonadati</taxon>
        <taxon>Bdellovibrionota</taxon>
        <taxon>Oligoflexia</taxon>
        <taxon>Silvanigrellales</taxon>
        <taxon>Silvanigrellaceae</taxon>
        <taxon>Fluviispira</taxon>
    </lineage>
</organism>
<protein>
    <submittedName>
        <fullName evidence="2">Uncharacterized protein</fullName>
    </submittedName>
</protein>
<evidence type="ECO:0000313" key="3">
    <source>
        <dbReference type="Proteomes" id="UP000291236"/>
    </source>
</evidence>
<proteinExistence type="predicted"/>
<sequence length="346" mass="39955">MKNNKIKTEIYKALFITLTLTFATNLWAQTAEEFPSLNEFYAQHTEEQGEELLLSATGSEVKDLSRTNLVKLYQDSIIGNYYVEKIYDYYNNANKLSAKREYFAYSLDKQIDLNIVPPTLYFKDPASDNNFIVRQLYISKAHSVEGKKAAKNYNLSGTPLPIFDQLIGATDRKFNNFLIAQDGTVIAIDHESLFLDGYISNTEKFINEDDIKAFFYNKSIWEKFMSTNWDEWTEINLSHEEKSIKEAFIANINKLKVKTAEIMNHSSYEDFFSSADNIRKNAIELKKQIFFSEDDKENIIPKTIKPRAPLPPPLLEKKCKILPPLPPHVDNKCELPPPLPPRLKKL</sequence>
<keyword evidence="1" id="KW-0732">Signal</keyword>
<dbReference type="OrthoDB" id="7550081at2"/>